<evidence type="ECO:0000259" key="6">
    <source>
        <dbReference type="Pfam" id="PF25917"/>
    </source>
</evidence>
<dbReference type="InterPro" id="IPR050465">
    <property type="entry name" value="UPF0194_transport"/>
</dbReference>
<dbReference type="InterPro" id="IPR058625">
    <property type="entry name" value="MdtA-like_BSH"/>
</dbReference>
<comment type="caution">
    <text evidence="8">The sequence shown here is derived from an EMBL/GenBank/DDBJ whole genome shotgun (WGS) entry which is preliminary data.</text>
</comment>
<dbReference type="Proteomes" id="UP001204798">
    <property type="component" value="Unassembled WGS sequence"/>
</dbReference>
<evidence type="ECO:0000256" key="2">
    <source>
        <dbReference type="ARBA" id="ARBA00023054"/>
    </source>
</evidence>
<feature type="coiled-coil region" evidence="3">
    <location>
        <begin position="324"/>
        <end position="471"/>
    </location>
</feature>
<keyword evidence="4" id="KW-0812">Transmembrane</keyword>
<evidence type="ECO:0000256" key="4">
    <source>
        <dbReference type="SAM" id="Phobius"/>
    </source>
</evidence>
<sequence>MRRWVQKRKWLAIVLFVVAAGFGFWWWRKAKTATPAKFAIVQRETLTLAVREVGTIEPFVKVAVKSKVAGRIMAIRVQEGDFVRKGQVIAIIDPTELERQVNQVKAELAAAEARWRQALTNLQLQETLLKQQWEQAHADLIAAQANFEKLMAGARPEEIEAAEANLRKAKAQLEAAQKELERQKQLYESRAIAYQQAEAELKIAEANLQKLLSGARPEEIAAAEADLKRAQAVLEEARQNLERQRQIVEQGLARKQAEADLQSAKANLENAKANLERKRTLYEKGFVSKQELDSAEAAYQSALAQFQRAQAYLEQVKLDEQQSLAAAKARYEAAMQDVKAAQERLNLLRKSRAEDIAAAQAQVERAKAMLKSAMASESQTLDTSQFRYQAALEDYQAALAQLRALKAARPEDLKAAEAQVRRASIALKTAEARLREKQNLAEEVKAAWAQVQRLREHLANLQTQLRDTVITAPISGVVIKKSVEVGELVASAISGFAQGTELVTIADLSQLVVRVRLNEVDVARVYVGQPAEVRVDAVPEKVFKGVVSKIAPAALDRLLARSANPAAGQGEVAWFDVEIKLNETHPDLKLGMSANVDIVAKKLVRTLTIPLDAIVEEEGTRYALLVTDPKIAQQVRKAYMAGRLDELVIPESKVPTKKVRIRIGLKNEAKAQLISGLKEGDVLLVKPPKRRVFEIEPQQQD</sequence>
<evidence type="ECO:0000256" key="3">
    <source>
        <dbReference type="SAM" id="Coils"/>
    </source>
</evidence>
<protein>
    <submittedName>
        <fullName evidence="8">Multidrug resistance efflux pump</fullName>
    </submittedName>
</protein>
<gene>
    <name evidence="8" type="ORF">M2350_001832</name>
</gene>
<dbReference type="InterPro" id="IPR058624">
    <property type="entry name" value="MdtA-like_HH"/>
</dbReference>
<evidence type="ECO:0000259" key="5">
    <source>
        <dbReference type="Pfam" id="PF25876"/>
    </source>
</evidence>
<dbReference type="RefSeq" id="WP_259095821.1">
    <property type="nucleotide sequence ID" value="NZ_CP130454.1"/>
</dbReference>
<feature type="domain" description="Multidrug resistance protein MdtA-like barrel-sandwich hybrid" evidence="6">
    <location>
        <begin position="61"/>
        <end position="492"/>
    </location>
</feature>
<keyword evidence="4" id="KW-1133">Transmembrane helix</keyword>
<dbReference type="Pfam" id="PF25917">
    <property type="entry name" value="BSH_RND"/>
    <property type="match status" value="1"/>
</dbReference>
<proteinExistence type="predicted"/>
<dbReference type="SUPFAM" id="SSF111369">
    <property type="entry name" value="HlyD-like secretion proteins"/>
    <property type="match status" value="3"/>
</dbReference>
<comment type="subcellular location">
    <subcellularLocation>
        <location evidence="1">Cell envelope</location>
    </subcellularLocation>
</comment>
<dbReference type="Pfam" id="PF25990">
    <property type="entry name" value="Beta-barrel_YknX"/>
    <property type="match status" value="1"/>
</dbReference>
<feature type="coiled-coil region" evidence="3">
    <location>
        <begin position="159"/>
        <end position="285"/>
    </location>
</feature>
<dbReference type="Gene3D" id="2.40.30.170">
    <property type="match status" value="1"/>
</dbReference>
<keyword evidence="4" id="KW-0472">Membrane</keyword>
<evidence type="ECO:0000313" key="8">
    <source>
        <dbReference type="EMBL" id="MCS3919419.1"/>
    </source>
</evidence>
<dbReference type="Gene3D" id="2.40.50.100">
    <property type="match status" value="2"/>
</dbReference>
<feature type="domain" description="YknX-like beta-barrel" evidence="7">
    <location>
        <begin position="512"/>
        <end position="598"/>
    </location>
</feature>
<feature type="transmembrane region" description="Helical" evidence="4">
    <location>
        <begin position="10"/>
        <end position="27"/>
    </location>
</feature>
<organism evidence="8 9">
    <name type="scientific">Candidatus Fervidibacter sacchari</name>
    <dbReference type="NCBI Taxonomy" id="1448929"/>
    <lineage>
        <taxon>Bacteria</taxon>
        <taxon>Candidatus Fervidibacterota</taxon>
        <taxon>Candidatus Fervidibacter</taxon>
    </lineage>
</organism>
<evidence type="ECO:0000256" key="1">
    <source>
        <dbReference type="ARBA" id="ARBA00004196"/>
    </source>
</evidence>
<accession>A0ABT2EP01</accession>
<dbReference type="Gene3D" id="1.10.287.470">
    <property type="entry name" value="Helix hairpin bin"/>
    <property type="match status" value="3"/>
</dbReference>
<name>A0ABT2EP01_9BACT</name>
<dbReference type="EMBL" id="JANUCP010000003">
    <property type="protein sequence ID" value="MCS3919419.1"/>
    <property type="molecule type" value="Genomic_DNA"/>
</dbReference>
<keyword evidence="9" id="KW-1185">Reference proteome</keyword>
<reference evidence="8 9" key="1">
    <citation type="submission" date="2022-08" db="EMBL/GenBank/DDBJ databases">
        <title>Bacterial and archaeal communities from various locations to study Microbial Dark Matter (Phase II).</title>
        <authorList>
            <person name="Stepanauskas R."/>
        </authorList>
    </citation>
    <scope>NUCLEOTIDE SEQUENCE [LARGE SCALE GENOMIC DNA]</scope>
    <source>
        <strain evidence="8 9">PD1</strain>
    </source>
</reference>
<evidence type="ECO:0000259" key="7">
    <source>
        <dbReference type="Pfam" id="PF25990"/>
    </source>
</evidence>
<evidence type="ECO:0000313" key="9">
    <source>
        <dbReference type="Proteomes" id="UP001204798"/>
    </source>
</evidence>
<feature type="domain" description="Multidrug resistance protein MdtA-like alpha-helical hairpin" evidence="5">
    <location>
        <begin position="255"/>
        <end position="319"/>
    </location>
</feature>
<keyword evidence="2 3" id="KW-0175">Coiled coil</keyword>
<dbReference type="PANTHER" id="PTHR32347">
    <property type="entry name" value="EFFLUX SYSTEM COMPONENT YKNX-RELATED"/>
    <property type="match status" value="1"/>
</dbReference>
<dbReference type="InterPro" id="IPR058636">
    <property type="entry name" value="Beta-barrel_YknX"/>
</dbReference>
<dbReference type="Pfam" id="PF25876">
    <property type="entry name" value="HH_MFP_RND"/>
    <property type="match status" value="1"/>
</dbReference>